<dbReference type="FunFam" id="3.40.50.980:FF:000001">
    <property type="entry name" value="Non-ribosomal peptide synthetase"/>
    <property type="match status" value="3"/>
</dbReference>
<dbReference type="FunFam" id="3.40.50.12780:FF:000012">
    <property type="entry name" value="Non-ribosomal peptide synthetase"/>
    <property type="match status" value="3"/>
</dbReference>
<keyword evidence="8" id="KW-0511">Multifunctional enzyme</keyword>
<dbReference type="InterPro" id="IPR000873">
    <property type="entry name" value="AMP-dep_synth/lig_dom"/>
</dbReference>
<gene>
    <name evidence="10" type="ORF">SAMN06295960_0782</name>
</gene>
<dbReference type="CDD" id="cd05930">
    <property type="entry name" value="A_NRPS"/>
    <property type="match status" value="3"/>
</dbReference>
<dbReference type="OrthoDB" id="9765680at2"/>
<dbReference type="PROSITE" id="PS50075">
    <property type="entry name" value="CARRIER"/>
    <property type="match status" value="3"/>
</dbReference>
<organism evidence="10 11">
    <name type="scientific">Paenibacillus aquistagni</name>
    <dbReference type="NCBI Taxonomy" id="1852522"/>
    <lineage>
        <taxon>Bacteria</taxon>
        <taxon>Bacillati</taxon>
        <taxon>Bacillota</taxon>
        <taxon>Bacilli</taxon>
        <taxon>Bacillales</taxon>
        <taxon>Paenibacillaceae</taxon>
        <taxon>Paenibacillus</taxon>
    </lineage>
</organism>
<dbReference type="GO" id="GO:0043041">
    <property type="term" value="P:amino acid activation for nonribosomal peptide biosynthetic process"/>
    <property type="evidence" value="ECO:0007669"/>
    <property type="project" value="TreeGrafter"/>
</dbReference>
<feature type="domain" description="Carrier" evidence="9">
    <location>
        <begin position="716"/>
        <end position="791"/>
    </location>
</feature>
<dbReference type="FunFam" id="3.30.300.30:FF:000010">
    <property type="entry name" value="Enterobactin synthetase component F"/>
    <property type="match status" value="3"/>
</dbReference>
<proteinExistence type="inferred from homology"/>
<keyword evidence="11" id="KW-1185">Reference proteome</keyword>
<dbReference type="SUPFAM" id="SSF47336">
    <property type="entry name" value="ACP-like"/>
    <property type="match status" value="3"/>
</dbReference>
<name>A0A1X7ITE2_9BACL</name>
<comment type="cofactor">
    <cofactor evidence="1">
        <name>pantetheine 4'-phosphate</name>
        <dbReference type="ChEBI" id="CHEBI:47942"/>
    </cofactor>
</comment>
<comment type="similarity">
    <text evidence="2">Belongs to the ATP-dependent AMP-binding enzyme family.</text>
</comment>
<evidence type="ECO:0000256" key="3">
    <source>
        <dbReference type="ARBA" id="ARBA00022450"/>
    </source>
</evidence>
<keyword evidence="4" id="KW-0597">Phosphoprotein</keyword>
<keyword evidence="3" id="KW-0596">Phosphopantetheine</keyword>
<reference evidence="10 11" key="1">
    <citation type="submission" date="2017-04" db="EMBL/GenBank/DDBJ databases">
        <authorList>
            <person name="Afonso C.L."/>
            <person name="Miller P.J."/>
            <person name="Scott M.A."/>
            <person name="Spackman E."/>
            <person name="Goraichik I."/>
            <person name="Dimitrov K.M."/>
            <person name="Suarez D.L."/>
            <person name="Swayne D.E."/>
        </authorList>
    </citation>
    <scope>NUCLEOTIDE SEQUENCE [LARGE SCALE GENOMIC DNA]</scope>
    <source>
        <strain evidence="10 11">11</strain>
    </source>
</reference>
<evidence type="ECO:0000313" key="10">
    <source>
        <dbReference type="EMBL" id="SMG18318.1"/>
    </source>
</evidence>
<dbReference type="Gene3D" id="3.30.559.30">
    <property type="entry name" value="Nonribosomal peptide synthetase, condensation domain"/>
    <property type="match status" value="3"/>
</dbReference>
<dbReference type="CDD" id="cd19531">
    <property type="entry name" value="LCL_NRPS-like"/>
    <property type="match status" value="2"/>
</dbReference>
<dbReference type="Pfam" id="PF13193">
    <property type="entry name" value="AMP-binding_C"/>
    <property type="match status" value="3"/>
</dbReference>
<evidence type="ECO:0000313" key="11">
    <source>
        <dbReference type="Proteomes" id="UP000193834"/>
    </source>
</evidence>
<dbReference type="Pfam" id="PF00668">
    <property type="entry name" value="Condensation"/>
    <property type="match status" value="2"/>
</dbReference>
<sequence length="2891" mass="324248">MLNQPTKNIAEPLIRKPFALSIERQALIQALRTLDSDYSQANSESNTAMAAVFLLYKSLLTGNNPESIHIYDGSSYYEARVELETNVTAEEYLARMEHSLRESMNHAIAIEHIQEQDIVLCFSANAVEAANQKQRGLTVSFVEAGMDPQWVYEAWSPYWSDTKILHLHRRVATMADTIISQPDLRIRDIPALDEREASIVLQDFNRSDKHIPSGKTVVQLFEDQVQLNPCQIALQYKGHSLTYQELNERANGVAYDLIEHGVGPDSIVGLMAERSLEQIIGIYGILKAGGAYLPIDPELPPNRIHYMLANSETTLVLTGPGGEGGAESLQQLQLVDLTKFSNVNSVNPIPRARPEHLAYVIYTSGTTGNPKGVMVEHRNLLNLALWMLEDDYSNQEVLLLKTTYAFDLSIWELFVGFLAGAAHILLPKEHEKEPHQIAALIQAHRVTRTSFVPSVLEQFLHTIDPRSIESLSRIQLSGEALPVELANRFNQLNQGKARLVNSYGPTETTVFATSYDVPADITLEHIHIGKPLANMKIYILNQDRLCGVGMLGEVCIGGAGVSRGYLNRPDLTAEKFVPNPYIPGERMYRTGDLARWMEDGSIEYLGRLDDQVKVRGYRIELREIASRLREIEGIQHAAVIAHEERGDKVLCGYVVSADGHELDIAAVKQELSSHLPAYMIPTHLMQLEDLPVTRNGKLDKKALPKPEVKSKQPYEAPQDEMEAVIASMFQELLSVKLVGIHDSFSELGGHSLRATRLAHMMEKRFNVRLPLRTVLAADTVANLSACVRTAAPDMWENIKALPPQPYYEMSSTQKRLYLIHQLQENSLAYNIPMMYEADGDLDIERLRSALQQLCHRHELLRTYFTQIEDQFVQIVEDEVSLVLEEGHPAADVTRSSLVEDFVRPFDLAKAPLMRAKLIHAEDGKSLLLMDIHHIIYDEGSASVLMNDLTRLYNGESLEPLAIQYKDYSAWANSRDFSEQEAYWLERFQEDTSVLNIKTDYPRPKTQSYEGSSVMTELSPMLKPLVGDLAKKTGATEYMILLSVFMLLLSRYSRQAELIVGTPIAGRTHADTYDMLGMFVNTLAIKGEIKAEQSFESFVHDLKEQCMLAYENQDYPFEQLVEKVAIDRDLSRHPLFDVMFVMQNHEAQALSLGGTKLQAVHIDSIASTFDLTVSVEPQGEGYALKWEYCTALFKKETIERMSRHYEQFLLHALNEPHLNLDELSYVSQEERDIVVQSFNATDGFYPADKTLIQLFEEQVERTPNQIAVQFEKETLTYRELNDRANAMGQLLSDLGVKPDSIVALITGRSIEMIVGIFSILKAGGSYLPIDPAHPLERIRYMLTDSQAVAVLLGPGSDPVAPELQEHMQIDLRYTIGSIQVNPSPAAEPHHLAYVIYTSGTTGLPKAVMVEHRNVVNLSTWQIEYGQYQSGSMMIQKTTFVFDGSAWEIFPALLAGCTLQLLNEEQNQDPAALMKLLPNRQIALIPSNYRALLDYAETNQAACELKALERLYLAAEPITSELLEKHARITGTGYDNIHNLYGPTEATVTATAYRLDREGNGDSVPIGKPVLNTQVYILNAMELCGIGVPGELCIGGAGVARGYWNQPQLTAEKFVANPYRQGERMYRTGDLARWLPDGNLEYLGRIGEQVKIRGYRIELGEIESSLRDIEGVFDAAVIARQDQGEAFLCAYVVGKGELMLEKITEQLQSTLPSYMIPTHLMQLEKLPVTRNGKLDRKALPEPAQLSSKSYAAPRDATELGLVEIFQQVLACDAVGIDDSFYELGGHSLRATKLVNAIGKSFGVRLKLRDILIEQTVRKLALRVRSNEKVSYDPIEVQPLLREVVMSPQQKSIYLVHQMQADQAHNRTYNIPFLVRSSQPIDYDRLKHALSKLADRHSLLRTSFIQEGSQYLQRIAEHAAIELETAESQREEISDLFDAFVRPFDLSKAPLMRVKAVRSVQGDTFLMFDLHHIIFDEGSKNVLLEEISKLYNDESLPPVAVDYKDYSQWISSITLSEEEAYWAQVFEVEPPMLELTTDYPRPKEQTHIGSSLHSQIPSYVQSRVKAISRQTGATEYMVMLSAFMLLLSRYSRQADLVVGSPIAGRHHPDTQQMLGMFVNTLAIRGKLDAACSFEDWLAEMKEKCLQAYEHQAYPFERLVERVATERDLSRHPLFDVVFAQQQSESSSLQLGAAGFEEVMQQSVASTFDLTVSMAENEDGYGLRWEYSTALFKQETIERMALHFEALLEDALSRPDVPLAELSMMTAQEQVQVMHVFNETEHPYPQGLTAIQLFESQAAAAPERAAVVFNGQELTYQELNARANEVGRRLRALGVGPDCIVGLVTGRSLEMIIGIYGILKAGGAYLPIDPAHPIDRIRYMLADSQAPAVLVGPGGEQIRELLFDLAEVIDLAEAGQGSPHEQESHGNLEPLAEPHHLAYVIYTSGTTGQPKGVMIENRSLVHLAEWQRVEGEMNEHSVMLQKSTYIFDAAVWEIFSSTLTGAKLMMATESENEDPELLLNLIQQHKVTDALIVPSAFRMLLDYAEVHGKEEALRAFKRIYLGAEPVTPDLLERYVRITGHGVERLTNLYGPTEATVCVTSLRFQPKARYDSIPIGKPLWNTQIYVMNGDSLCGIGVPGELCVGGAGLARGYLNQQELTAEKFVKHPYQAGERLYRTGDLARWSAEGSLEYLGRIGEQVKIRGFRIELGEIESRLREIQGVQDAVVTVREDQGEAMLCGYVVSSAPLDLSKTKEQLAVHLPSYMIPAHLMQVELLPLTRSGKVDRKALPEPERVQSDSYTAPRDEMEQLLVDAFQDILGVNPIGIDDSFFDLGGHSLRAARLMSLLDRNFGHRLSLREILEEKTVRNIAQHLKMKQASPQPEPMLMQLAVAVEEEV</sequence>
<dbReference type="STRING" id="1852522.SAMN06295960_0782"/>
<dbReference type="Gene3D" id="2.30.38.10">
    <property type="entry name" value="Luciferase, Domain 3"/>
    <property type="match status" value="3"/>
</dbReference>
<dbReference type="PANTHER" id="PTHR45527">
    <property type="entry name" value="NONRIBOSOMAL PEPTIDE SYNTHETASE"/>
    <property type="match status" value="1"/>
</dbReference>
<dbReference type="InterPro" id="IPR001242">
    <property type="entry name" value="Condensation_dom"/>
</dbReference>
<dbReference type="InterPro" id="IPR009081">
    <property type="entry name" value="PP-bd_ACP"/>
</dbReference>
<evidence type="ECO:0000256" key="2">
    <source>
        <dbReference type="ARBA" id="ARBA00006432"/>
    </source>
</evidence>
<protein>
    <submittedName>
        <fullName evidence="10">Surfactin family lipopeptide synthetase A</fullName>
    </submittedName>
</protein>
<dbReference type="GO" id="GO:0031177">
    <property type="term" value="F:phosphopantetheine binding"/>
    <property type="evidence" value="ECO:0007669"/>
    <property type="project" value="TreeGrafter"/>
</dbReference>
<dbReference type="SUPFAM" id="SSF52777">
    <property type="entry name" value="CoA-dependent acyltransferases"/>
    <property type="match status" value="4"/>
</dbReference>
<evidence type="ECO:0000256" key="6">
    <source>
        <dbReference type="ARBA" id="ARBA00022737"/>
    </source>
</evidence>
<dbReference type="PROSITE" id="PS00012">
    <property type="entry name" value="PHOSPHOPANTETHEINE"/>
    <property type="match status" value="2"/>
</dbReference>
<dbReference type="GO" id="GO:0005829">
    <property type="term" value="C:cytosol"/>
    <property type="evidence" value="ECO:0007669"/>
    <property type="project" value="TreeGrafter"/>
</dbReference>
<dbReference type="InterPro" id="IPR036736">
    <property type="entry name" value="ACP-like_sf"/>
</dbReference>
<dbReference type="PROSITE" id="PS00455">
    <property type="entry name" value="AMP_BINDING"/>
    <property type="match status" value="3"/>
</dbReference>
<dbReference type="InterPro" id="IPR006162">
    <property type="entry name" value="Ppantetheine_attach_site"/>
</dbReference>
<evidence type="ECO:0000256" key="5">
    <source>
        <dbReference type="ARBA" id="ARBA00022598"/>
    </source>
</evidence>
<dbReference type="Pfam" id="PF00550">
    <property type="entry name" value="PP-binding"/>
    <property type="match status" value="3"/>
</dbReference>
<dbReference type="InterPro" id="IPR023213">
    <property type="entry name" value="CAT-like_dom_sf"/>
</dbReference>
<evidence type="ECO:0000259" key="9">
    <source>
        <dbReference type="PROSITE" id="PS50075"/>
    </source>
</evidence>
<feature type="domain" description="Carrier" evidence="9">
    <location>
        <begin position="2796"/>
        <end position="2871"/>
    </location>
</feature>
<dbReference type="InterPro" id="IPR010071">
    <property type="entry name" value="AA_adenyl_dom"/>
</dbReference>
<dbReference type="Proteomes" id="UP000193834">
    <property type="component" value="Unassembled WGS sequence"/>
</dbReference>
<keyword evidence="6" id="KW-0677">Repeat</keyword>
<evidence type="ECO:0000256" key="4">
    <source>
        <dbReference type="ARBA" id="ARBA00022553"/>
    </source>
</evidence>
<feature type="domain" description="Carrier" evidence="9">
    <location>
        <begin position="1750"/>
        <end position="1825"/>
    </location>
</feature>
<dbReference type="InterPro" id="IPR020845">
    <property type="entry name" value="AMP-binding_CS"/>
</dbReference>
<dbReference type="EMBL" id="FXAZ01000001">
    <property type="protein sequence ID" value="SMG18318.1"/>
    <property type="molecule type" value="Genomic_DNA"/>
</dbReference>
<dbReference type="InterPro" id="IPR029058">
    <property type="entry name" value="AB_hydrolase_fold"/>
</dbReference>
<dbReference type="RefSeq" id="WP_085493008.1">
    <property type="nucleotide sequence ID" value="NZ_FXAZ01000001.1"/>
</dbReference>
<dbReference type="NCBIfam" id="TIGR01733">
    <property type="entry name" value="AA-adenyl-dom"/>
    <property type="match status" value="3"/>
</dbReference>
<dbReference type="GO" id="GO:0017000">
    <property type="term" value="P:antibiotic biosynthetic process"/>
    <property type="evidence" value="ECO:0007669"/>
    <property type="project" value="UniProtKB-KW"/>
</dbReference>
<dbReference type="GO" id="GO:0016874">
    <property type="term" value="F:ligase activity"/>
    <property type="evidence" value="ECO:0007669"/>
    <property type="project" value="UniProtKB-KW"/>
</dbReference>
<dbReference type="GO" id="GO:0008610">
    <property type="term" value="P:lipid biosynthetic process"/>
    <property type="evidence" value="ECO:0007669"/>
    <property type="project" value="UniProtKB-ARBA"/>
</dbReference>
<dbReference type="InterPro" id="IPR045851">
    <property type="entry name" value="AMP-bd_C_sf"/>
</dbReference>
<evidence type="ECO:0000256" key="7">
    <source>
        <dbReference type="ARBA" id="ARBA00023194"/>
    </source>
</evidence>
<accession>A0A1X7ITE2</accession>
<dbReference type="SUPFAM" id="SSF56801">
    <property type="entry name" value="Acetyl-CoA synthetase-like"/>
    <property type="match status" value="3"/>
</dbReference>
<dbReference type="NCBIfam" id="NF003417">
    <property type="entry name" value="PRK04813.1"/>
    <property type="match status" value="3"/>
</dbReference>
<dbReference type="FunFam" id="1.10.1200.10:FF:000005">
    <property type="entry name" value="Nonribosomal peptide synthetase 1"/>
    <property type="match status" value="1"/>
</dbReference>
<dbReference type="FunFam" id="2.30.38.10:FF:000001">
    <property type="entry name" value="Non-ribosomal peptide synthetase PvdI"/>
    <property type="match status" value="3"/>
</dbReference>
<dbReference type="Gene3D" id="3.30.559.10">
    <property type="entry name" value="Chloramphenicol acetyltransferase-like domain"/>
    <property type="match status" value="2"/>
</dbReference>
<keyword evidence="5" id="KW-0436">Ligase</keyword>
<dbReference type="PANTHER" id="PTHR45527:SF1">
    <property type="entry name" value="FATTY ACID SYNTHASE"/>
    <property type="match status" value="1"/>
</dbReference>
<dbReference type="Gene3D" id="3.30.300.30">
    <property type="match status" value="3"/>
</dbReference>
<dbReference type="Gene3D" id="3.40.50.980">
    <property type="match status" value="6"/>
</dbReference>
<dbReference type="Gene3D" id="1.10.1200.10">
    <property type="entry name" value="ACP-like"/>
    <property type="match status" value="2"/>
</dbReference>
<evidence type="ECO:0000256" key="8">
    <source>
        <dbReference type="ARBA" id="ARBA00023268"/>
    </source>
</evidence>
<keyword evidence="7" id="KW-0045">Antibiotic biosynthesis</keyword>
<dbReference type="InterPro" id="IPR025110">
    <property type="entry name" value="AMP-bd_C"/>
</dbReference>
<evidence type="ECO:0000256" key="1">
    <source>
        <dbReference type="ARBA" id="ARBA00001957"/>
    </source>
</evidence>
<dbReference type="GO" id="GO:0044550">
    <property type="term" value="P:secondary metabolite biosynthetic process"/>
    <property type="evidence" value="ECO:0007669"/>
    <property type="project" value="UniProtKB-ARBA"/>
</dbReference>
<dbReference type="Pfam" id="PF00501">
    <property type="entry name" value="AMP-binding"/>
    <property type="match status" value="3"/>
</dbReference>
<dbReference type="Gene3D" id="3.40.50.1820">
    <property type="entry name" value="alpha/beta hydrolase"/>
    <property type="match status" value="1"/>
</dbReference>